<gene>
    <name evidence="12" type="ORF">FHP91_04080</name>
</gene>
<dbReference type="Gene3D" id="1.10.287.130">
    <property type="match status" value="1"/>
</dbReference>
<proteinExistence type="predicted"/>
<dbReference type="GO" id="GO:0007234">
    <property type="term" value="P:osmosensory signaling via phosphorelay pathway"/>
    <property type="evidence" value="ECO:0007669"/>
    <property type="project" value="TreeGrafter"/>
</dbReference>
<comment type="subcellular location">
    <subcellularLocation>
        <location evidence="2">Cell inner membrane</location>
        <topology evidence="2">Multi-pass membrane protein</topology>
    </subcellularLocation>
</comment>
<keyword evidence="8" id="KW-0067">ATP-binding</keyword>
<keyword evidence="9" id="KW-0902">Two-component regulatory system</keyword>
<dbReference type="PANTHER" id="PTHR42878">
    <property type="entry name" value="TWO-COMPONENT HISTIDINE KINASE"/>
    <property type="match status" value="1"/>
</dbReference>
<dbReference type="InterPro" id="IPR003661">
    <property type="entry name" value="HisK_dim/P_dom"/>
</dbReference>
<keyword evidence="13" id="KW-1185">Reference proteome</keyword>
<evidence type="ECO:0000313" key="13">
    <source>
        <dbReference type="Proteomes" id="UP000319502"/>
    </source>
</evidence>
<dbReference type="InterPro" id="IPR036097">
    <property type="entry name" value="HisK_dim/P_sf"/>
</dbReference>
<dbReference type="PRINTS" id="PR00344">
    <property type="entry name" value="BCTRLSENSOR"/>
</dbReference>
<dbReference type="GO" id="GO:0005524">
    <property type="term" value="F:ATP binding"/>
    <property type="evidence" value="ECO:0007669"/>
    <property type="project" value="UniProtKB-KW"/>
</dbReference>
<sequence length="766" mass="82289">MTERGFFEWLIVTLLCAAVAVSATWAGWLWRFDQVAYDGAMSVARPDADAQVVVVAIDDPSLTEIGRWPWRRSVHAALIERLSAAGVRSIVMDVILSEANSADPEADALLAEAIRASGRVILPLVQATRGNAIVGEAPPAPIFSAGAAGVGHIHVEFDPDGIARSIYLWEGDGAARYPQLGLAALQHAESERAARYVAPPAGVGAGWHRADWLRIPFAGPPGSFRYLSYADVLRGDVDVAALRDKVVFVGATAAGMADSVPTPTSGFNRPMPGVEVNANVYAALKRGEAVRLMPAPMAASIAGGIVVLLMGLMLRAAPRNALLIAFGASAASLLLSWAALHAAMWWFPPAGAVLGCLLCYPLWSWRRLEAAQRHLDDQLEILDRDAAKLFPAMQIELPRAHGVDPLQLRIRRVDQAVQRQRDLHRFVVDTLDHLPVGAVVTNPAHQVMLCNQEAMRLLEASEPLTVARAIKSLEWPPGVPTEGGVPLHEGAGSVRTVELDAPNGARLLVSAAGLADASGRPFGSVFGLADITRIHDAQRSREETMHYLSHDMRSPIASILTLIEAEQLAGDASASGHALLNQLTRYARSALKLADDLFRLVRADAIDASQFKEISLAGVMQDAADEIWALAKARGVTVAVQIDNRGHDDGYVRGDRDLLRRALVNLLGNAVKYGAPDSTVEIALRRENNGWAVSVRDHGEGIRQDLLPSLFQRFGRLPTAASRRESGIGLGLMIVKTVAERHGGRASVKSESGQGTTFTLHLPALR</sequence>
<keyword evidence="4" id="KW-0597">Phosphoprotein</keyword>
<comment type="caution">
    <text evidence="12">The sequence shown here is derived from an EMBL/GenBank/DDBJ whole genome shotgun (WGS) entry which is preliminary data.</text>
</comment>
<dbReference type="PANTHER" id="PTHR42878:SF7">
    <property type="entry name" value="SENSOR HISTIDINE KINASE GLRK"/>
    <property type="match status" value="1"/>
</dbReference>
<feature type="transmembrane region" description="Helical" evidence="10">
    <location>
        <begin position="295"/>
        <end position="314"/>
    </location>
</feature>
<accession>A0A557R116</accession>
<keyword evidence="10" id="KW-1133">Transmembrane helix</keyword>
<dbReference type="SUPFAM" id="SSF55874">
    <property type="entry name" value="ATPase domain of HSP90 chaperone/DNA topoisomerase II/histidine kinase"/>
    <property type="match status" value="1"/>
</dbReference>
<dbReference type="InterPro" id="IPR004358">
    <property type="entry name" value="Sig_transdc_His_kin-like_C"/>
</dbReference>
<dbReference type="OrthoDB" id="9802500at2"/>
<keyword evidence="10" id="KW-0472">Membrane</keyword>
<evidence type="ECO:0000256" key="10">
    <source>
        <dbReference type="SAM" id="Phobius"/>
    </source>
</evidence>
<dbReference type="InterPro" id="IPR036890">
    <property type="entry name" value="HATPase_C_sf"/>
</dbReference>
<name>A0A557R116_9RHOO</name>
<keyword evidence="5" id="KW-0808">Transferase</keyword>
<dbReference type="InterPro" id="IPR007890">
    <property type="entry name" value="CHASE2"/>
</dbReference>
<dbReference type="Pfam" id="PF02518">
    <property type="entry name" value="HATPase_c"/>
    <property type="match status" value="1"/>
</dbReference>
<dbReference type="RefSeq" id="WP_144308369.1">
    <property type="nucleotide sequence ID" value="NZ_VMNK01000003.1"/>
</dbReference>
<dbReference type="Proteomes" id="UP000319502">
    <property type="component" value="Unassembled WGS sequence"/>
</dbReference>
<feature type="domain" description="Histidine kinase" evidence="11">
    <location>
        <begin position="547"/>
        <end position="766"/>
    </location>
</feature>
<dbReference type="InterPro" id="IPR050351">
    <property type="entry name" value="BphY/WalK/GraS-like"/>
</dbReference>
<reference evidence="12 13" key="1">
    <citation type="submission" date="2019-07" db="EMBL/GenBank/DDBJ databases">
        <title>The pathways for chlorine oxyanion respiration interact through the shared metabolite chlorate.</title>
        <authorList>
            <person name="Barnum T.P."/>
            <person name="Cheng Y."/>
            <person name="Hill K.A."/>
            <person name="Lucas L.N."/>
            <person name="Carlson H.K."/>
            <person name="Coates J.D."/>
        </authorList>
    </citation>
    <scope>NUCLEOTIDE SEQUENCE [LARGE SCALE GENOMIC DNA]</scope>
    <source>
        <strain evidence="12 13">SFB-3</strain>
    </source>
</reference>
<dbReference type="SMART" id="SM00388">
    <property type="entry name" value="HisKA"/>
    <property type="match status" value="1"/>
</dbReference>
<dbReference type="FunFam" id="3.30.565.10:FF:000006">
    <property type="entry name" value="Sensor histidine kinase WalK"/>
    <property type="match status" value="1"/>
</dbReference>
<evidence type="ECO:0000256" key="3">
    <source>
        <dbReference type="ARBA" id="ARBA00012438"/>
    </source>
</evidence>
<dbReference type="PIRSF" id="PIRSF037347">
    <property type="entry name" value="STHK_CHASE2_PAS_prd"/>
    <property type="match status" value="1"/>
</dbReference>
<evidence type="ECO:0000256" key="8">
    <source>
        <dbReference type="ARBA" id="ARBA00022840"/>
    </source>
</evidence>
<evidence type="ECO:0000256" key="1">
    <source>
        <dbReference type="ARBA" id="ARBA00000085"/>
    </source>
</evidence>
<evidence type="ECO:0000259" key="11">
    <source>
        <dbReference type="PROSITE" id="PS50109"/>
    </source>
</evidence>
<dbReference type="EC" id="2.7.13.3" evidence="3"/>
<evidence type="ECO:0000313" key="12">
    <source>
        <dbReference type="EMBL" id="TVO58849.1"/>
    </source>
</evidence>
<evidence type="ECO:0000256" key="5">
    <source>
        <dbReference type="ARBA" id="ARBA00022679"/>
    </source>
</evidence>
<evidence type="ECO:0000256" key="7">
    <source>
        <dbReference type="ARBA" id="ARBA00022777"/>
    </source>
</evidence>
<evidence type="ECO:0000256" key="9">
    <source>
        <dbReference type="ARBA" id="ARBA00023012"/>
    </source>
</evidence>
<dbReference type="InterPro" id="IPR005467">
    <property type="entry name" value="His_kinase_dom"/>
</dbReference>
<dbReference type="GO" id="GO:0030295">
    <property type="term" value="F:protein kinase activator activity"/>
    <property type="evidence" value="ECO:0007669"/>
    <property type="project" value="TreeGrafter"/>
</dbReference>
<dbReference type="GO" id="GO:0000156">
    <property type="term" value="F:phosphorelay response regulator activity"/>
    <property type="evidence" value="ECO:0007669"/>
    <property type="project" value="TreeGrafter"/>
</dbReference>
<organism evidence="12 13">
    <name type="scientific">Denitromonas halophila</name>
    <dbReference type="NCBI Taxonomy" id="1629404"/>
    <lineage>
        <taxon>Bacteria</taxon>
        <taxon>Pseudomonadati</taxon>
        <taxon>Pseudomonadota</taxon>
        <taxon>Betaproteobacteria</taxon>
        <taxon>Rhodocyclales</taxon>
        <taxon>Zoogloeaceae</taxon>
        <taxon>Denitromonas</taxon>
    </lineage>
</organism>
<dbReference type="PROSITE" id="PS50109">
    <property type="entry name" value="HIS_KIN"/>
    <property type="match status" value="1"/>
</dbReference>
<dbReference type="Gene3D" id="3.30.565.10">
    <property type="entry name" value="Histidine kinase-like ATPase, C-terminal domain"/>
    <property type="match status" value="1"/>
</dbReference>
<dbReference type="Pfam" id="PF05226">
    <property type="entry name" value="CHASE2"/>
    <property type="match status" value="1"/>
</dbReference>
<dbReference type="Gene3D" id="3.30.450.20">
    <property type="entry name" value="PAS domain"/>
    <property type="match status" value="1"/>
</dbReference>
<dbReference type="SUPFAM" id="SSF47384">
    <property type="entry name" value="Homodimeric domain of signal transducing histidine kinase"/>
    <property type="match status" value="1"/>
</dbReference>
<keyword evidence="7" id="KW-0418">Kinase</keyword>
<keyword evidence="6" id="KW-0547">Nucleotide-binding</keyword>
<evidence type="ECO:0000256" key="2">
    <source>
        <dbReference type="ARBA" id="ARBA00004429"/>
    </source>
</evidence>
<comment type="catalytic activity">
    <reaction evidence="1">
        <text>ATP + protein L-histidine = ADP + protein N-phospho-L-histidine.</text>
        <dbReference type="EC" id="2.7.13.3"/>
    </reaction>
</comment>
<dbReference type="InterPro" id="IPR017181">
    <property type="entry name" value="Sig_transdc_His_kin_CHASE2"/>
</dbReference>
<evidence type="ECO:0000256" key="4">
    <source>
        <dbReference type="ARBA" id="ARBA00022553"/>
    </source>
</evidence>
<keyword evidence="10" id="KW-0812">Transmembrane</keyword>
<dbReference type="SMART" id="SM00387">
    <property type="entry name" value="HATPase_c"/>
    <property type="match status" value="1"/>
</dbReference>
<protein>
    <recommendedName>
        <fullName evidence="3">histidine kinase</fullName>
        <ecNumber evidence="3">2.7.13.3</ecNumber>
    </recommendedName>
</protein>
<feature type="transmembrane region" description="Helical" evidence="10">
    <location>
        <begin position="321"/>
        <end position="340"/>
    </location>
</feature>
<dbReference type="InterPro" id="IPR003594">
    <property type="entry name" value="HATPase_dom"/>
</dbReference>
<dbReference type="GO" id="GO:0000155">
    <property type="term" value="F:phosphorelay sensor kinase activity"/>
    <property type="evidence" value="ECO:0007669"/>
    <property type="project" value="InterPro"/>
</dbReference>
<dbReference type="SMART" id="SM01080">
    <property type="entry name" value="CHASE2"/>
    <property type="match status" value="1"/>
</dbReference>
<dbReference type="CDD" id="cd00075">
    <property type="entry name" value="HATPase"/>
    <property type="match status" value="1"/>
</dbReference>
<dbReference type="CDD" id="cd00082">
    <property type="entry name" value="HisKA"/>
    <property type="match status" value="1"/>
</dbReference>
<dbReference type="EMBL" id="VMNK01000003">
    <property type="protein sequence ID" value="TVO58849.1"/>
    <property type="molecule type" value="Genomic_DNA"/>
</dbReference>
<dbReference type="AlphaFoldDB" id="A0A557R116"/>
<evidence type="ECO:0000256" key="6">
    <source>
        <dbReference type="ARBA" id="ARBA00022741"/>
    </source>
</evidence>
<dbReference type="GO" id="GO:0005886">
    <property type="term" value="C:plasma membrane"/>
    <property type="evidence" value="ECO:0007669"/>
    <property type="project" value="UniProtKB-SubCell"/>
</dbReference>